<dbReference type="EMBL" id="JABRWJ010000001">
    <property type="protein sequence ID" value="NRF65987.1"/>
    <property type="molecule type" value="Genomic_DNA"/>
</dbReference>
<evidence type="ECO:0000313" key="3">
    <source>
        <dbReference type="Proteomes" id="UP000737171"/>
    </source>
</evidence>
<evidence type="ECO:0000256" key="1">
    <source>
        <dbReference type="SAM" id="MobiDB-lite"/>
    </source>
</evidence>
<evidence type="ECO:0000313" key="2">
    <source>
        <dbReference type="EMBL" id="NRF65987.1"/>
    </source>
</evidence>
<dbReference type="Proteomes" id="UP000737171">
    <property type="component" value="Unassembled WGS sequence"/>
</dbReference>
<organism evidence="2 3">
    <name type="scientific">Pseudaquabacterium terrae</name>
    <dbReference type="NCBI Taxonomy" id="2732868"/>
    <lineage>
        <taxon>Bacteria</taxon>
        <taxon>Pseudomonadati</taxon>
        <taxon>Pseudomonadota</taxon>
        <taxon>Betaproteobacteria</taxon>
        <taxon>Burkholderiales</taxon>
        <taxon>Sphaerotilaceae</taxon>
        <taxon>Pseudaquabacterium</taxon>
    </lineage>
</organism>
<sequence length="89" mass="9305">MAKDEVKTRIEPDGLRYKSKAPGSPFAPAGAFGGSTMSCFLCGVHRPRAMLKMRKLLGRSQTVCDPSCKAVSAQSSTPAVAPTTASSDT</sequence>
<feature type="region of interest" description="Disordered" evidence="1">
    <location>
        <begin position="1"/>
        <end position="21"/>
    </location>
</feature>
<feature type="compositionally biased region" description="Basic and acidic residues" evidence="1">
    <location>
        <begin position="1"/>
        <end position="16"/>
    </location>
</feature>
<accession>A0ABX2EDC1</accession>
<keyword evidence="3" id="KW-1185">Reference proteome</keyword>
<proteinExistence type="predicted"/>
<reference evidence="2 3" key="1">
    <citation type="submission" date="2020-05" db="EMBL/GenBank/DDBJ databases">
        <title>Aquincola sp. isolate from soil.</title>
        <authorList>
            <person name="Han J."/>
            <person name="Kim D.-U."/>
        </authorList>
    </citation>
    <scope>NUCLEOTIDE SEQUENCE [LARGE SCALE GENOMIC DNA]</scope>
    <source>
        <strain evidence="2 3">S2</strain>
    </source>
</reference>
<comment type="caution">
    <text evidence="2">The sequence shown here is derived from an EMBL/GenBank/DDBJ whole genome shotgun (WGS) entry which is preliminary data.</text>
</comment>
<protein>
    <submittedName>
        <fullName evidence="2">Uncharacterized protein</fullName>
    </submittedName>
</protein>
<gene>
    <name evidence="2" type="ORF">HLB44_03190</name>
</gene>
<name>A0ABX2EDC1_9BURK</name>